<dbReference type="InterPro" id="IPR006122">
    <property type="entry name" value="HMA_Cu_ion-bd"/>
</dbReference>
<keyword evidence="12" id="KW-0186">Copper</keyword>
<feature type="transmembrane region" description="Helical" evidence="16">
    <location>
        <begin position="359"/>
        <end position="383"/>
    </location>
</feature>
<dbReference type="CDD" id="cd00371">
    <property type="entry name" value="HMA"/>
    <property type="match status" value="3"/>
</dbReference>
<dbReference type="InterPro" id="IPR036412">
    <property type="entry name" value="HAD-like_sf"/>
</dbReference>
<evidence type="ECO:0000256" key="4">
    <source>
        <dbReference type="ARBA" id="ARBA00022692"/>
    </source>
</evidence>
<dbReference type="GO" id="GO:0005507">
    <property type="term" value="F:copper ion binding"/>
    <property type="evidence" value="ECO:0007669"/>
    <property type="project" value="InterPro"/>
</dbReference>
<keyword evidence="19" id="KW-1185">Reference proteome</keyword>
<dbReference type="Pfam" id="PF00403">
    <property type="entry name" value="HMA"/>
    <property type="match status" value="3"/>
</dbReference>
<feature type="non-terminal residue" evidence="18">
    <location>
        <position position="944"/>
    </location>
</feature>
<evidence type="ECO:0000256" key="12">
    <source>
        <dbReference type="ARBA" id="ARBA00023008"/>
    </source>
</evidence>
<dbReference type="Gene3D" id="3.40.1110.10">
    <property type="entry name" value="Calcium-transporting ATPase, cytoplasmic domain N"/>
    <property type="match status" value="1"/>
</dbReference>
<evidence type="ECO:0000259" key="17">
    <source>
        <dbReference type="PROSITE" id="PS50846"/>
    </source>
</evidence>
<feature type="domain" description="HMA" evidence="17">
    <location>
        <begin position="116"/>
        <end position="182"/>
    </location>
</feature>
<dbReference type="EMBL" id="CAJVPZ010003167">
    <property type="protein sequence ID" value="CAG8525919.1"/>
    <property type="molecule type" value="Genomic_DNA"/>
</dbReference>
<dbReference type="GO" id="GO:0005524">
    <property type="term" value="F:ATP binding"/>
    <property type="evidence" value="ECO:0007669"/>
    <property type="project" value="UniProtKB-UniRule"/>
</dbReference>
<evidence type="ECO:0000256" key="15">
    <source>
        <dbReference type="ARBA" id="ARBA00080126"/>
    </source>
</evidence>
<feature type="transmembrane region" description="Helical" evidence="16">
    <location>
        <begin position="845"/>
        <end position="868"/>
    </location>
</feature>
<dbReference type="InterPro" id="IPR018303">
    <property type="entry name" value="ATPase_P-typ_P_site"/>
</dbReference>
<evidence type="ECO:0000256" key="16">
    <source>
        <dbReference type="RuleBase" id="RU362081"/>
    </source>
</evidence>
<organism evidence="18 19">
    <name type="scientific">Racocetra fulgida</name>
    <dbReference type="NCBI Taxonomy" id="60492"/>
    <lineage>
        <taxon>Eukaryota</taxon>
        <taxon>Fungi</taxon>
        <taxon>Fungi incertae sedis</taxon>
        <taxon>Mucoromycota</taxon>
        <taxon>Glomeromycotina</taxon>
        <taxon>Glomeromycetes</taxon>
        <taxon>Diversisporales</taxon>
        <taxon>Gigasporaceae</taxon>
        <taxon>Racocetra</taxon>
    </lineage>
</organism>
<evidence type="ECO:0000256" key="1">
    <source>
        <dbReference type="ARBA" id="ARBA00004127"/>
    </source>
</evidence>
<evidence type="ECO:0000256" key="9">
    <source>
        <dbReference type="ARBA" id="ARBA00022840"/>
    </source>
</evidence>
<dbReference type="PANTHER" id="PTHR46594">
    <property type="entry name" value="P-TYPE CATION-TRANSPORTING ATPASE"/>
    <property type="match status" value="1"/>
</dbReference>
<feature type="transmembrane region" description="Helical" evidence="16">
    <location>
        <begin position="389"/>
        <end position="409"/>
    </location>
</feature>
<dbReference type="EC" id="7.2.2.8" evidence="2"/>
<dbReference type="Gene3D" id="3.40.50.1000">
    <property type="entry name" value="HAD superfamily/HAD-like"/>
    <property type="match status" value="1"/>
</dbReference>
<dbReference type="InterPro" id="IPR059000">
    <property type="entry name" value="ATPase_P-type_domA"/>
</dbReference>
<dbReference type="GO" id="GO:0012505">
    <property type="term" value="C:endomembrane system"/>
    <property type="evidence" value="ECO:0007669"/>
    <property type="project" value="UniProtKB-SubCell"/>
</dbReference>
<dbReference type="FunFam" id="2.70.150.10:FF:000002">
    <property type="entry name" value="Copper-transporting ATPase 1, putative"/>
    <property type="match status" value="1"/>
</dbReference>
<comment type="subcellular location">
    <subcellularLocation>
        <location evidence="1">Endomembrane system</location>
        <topology evidence="1">Multi-pass membrane protein</topology>
    </subcellularLocation>
    <subcellularLocation>
        <location evidence="16">Membrane</location>
    </subcellularLocation>
</comment>
<dbReference type="InterPro" id="IPR023214">
    <property type="entry name" value="HAD_sf"/>
</dbReference>
<dbReference type="SFLD" id="SFLDG00002">
    <property type="entry name" value="C1.7:_P-type_atpase_like"/>
    <property type="match status" value="1"/>
</dbReference>
<dbReference type="Gene3D" id="2.70.150.10">
    <property type="entry name" value="Calcium-transporting ATPase, cytoplasmic transduction domain A"/>
    <property type="match status" value="1"/>
</dbReference>
<evidence type="ECO:0000256" key="11">
    <source>
        <dbReference type="ARBA" id="ARBA00022989"/>
    </source>
</evidence>
<evidence type="ECO:0000256" key="6">
    <source>
        <dbReference type="ARBA" id="ARBA00022737"/>
    </source>
</evidence>
<dbReference type="PRINTS" id="PR00119">
    <property type="entry name" value="CATATPASE"/>
</dbReference>
<dbReference type="PRINTS" id="PR00942">
    <property type="entry name" value="CUATPASEI"/>
</dbReference>
<dbReference type="FunFam" id="3.30.70.100:FF:000043">
    <property type="entry name" value="Copper-transporting ATPase 2"/>
    <property type="match status" value="1"/>
</dbReference>
<dbReference type="NCBIfam" id="TIGR01525">
    <property type="entry name" value="ATPase-IB_hvy"/>
    <property type="match status" value="1"/>
</dbReference>
<dbReference type="OrthoDB" id="432719at2759"/>
<dbReference type="NCBIfam" id="TIGR01494">
    <property type="entry name" value="ATPase_P-type"/>
    <property type="match status" value="1"/>
</dbReference>
<feature type="transmembrane region" description="Helical" evidence="16">
    <location>
        <begin position="319"/>
        <end position="338"/>
    </location>
</feature>
<dbReference type="InterPro" id="IPR006121">
    <property type="entry name" value="HMA_dom"/>
</dbReference>
<feature type="domain" description="HMA" evidence="17">
    <location>
        <begin position="2"/>
        <end position="68"/>
    </location>
</feature>
<evidence type="ECO:0000256" key="7">
    <source>
        <dbReference type="ARBA" id="ARBA00022741"/>
    </source>
</evidence>
<comment type="caution">
    <text evidence="18">The sequence shown here is derived from an EMBL/GenBank/DDBJ whole genome shotgun (WGS) entry which is preliminary data.</text>
</comment>
<name>A0A9N9ACK8_9GLOM</name>
<keyword evidence="14 16" id="KW-0472">Membrane</keyword>
<dbReference type="Pfam" id="PF00122">
    <property type="entry name" value="E1-E2_ATPase"/>
    <property type="match status" value="1"/>
</dbReference>
<dbReference type="NCBIfam" id="TIGR00003">
    <property type="entry name" value="copper ion binding protein"/>
    <property type="match status" value="2"/>
</dbReference>
<evidence type="ECO:0000256" key="3">
    <source>
        <dbReference type="ARBA" id="ARBA00022448"/>
    </source>
</evidence>
<keyword evidence="9 16" id="KW-0067">ATP-binding</keyword>
<evidence type="ECO:0000256" key="10">
    <source>
        <dbReference type="ARBA" id="ARBA00022967"/>
    </source>
</evidence>
<evidence type="ECO:0000256" key="14">
    <source>
        <dbReference type="ARBA" id="ARBA00023136"/>
    </source>
</evidence>
<dbReference type="PROSITE" id="PS00154">
    <property type="entry name" value="ATPASE_E1_E2"/>
    <property type="match status" value="1"/>
</dbReference>
<dbReference type="GO" id="GO:0140581">
    <property type="term" value="F:P-type monovalent copper transporter activity"/>
    <property type="evidence" value="ECO:0007669"/>
    <property type="project" value="UniProtKB-EC"/>
</dbReference>
<feature type="domain" description="HMA" evidence="17">
    <location>
        <begin position="190"/>
        <end position="256"/>
    </location>
</feature>
<keyword evidence="4 16" id="KW-0812">Transmembrane</keyword>
<feature type="transmembrane region" description="Helical" evidence="16">
    <location>
        <begin position="284"/>
        <end position="307"/>
    </location>
</feature>
<evidence type="ECO:0000256" key="13">
    <source>
        <dbReference type="ARBA" id="ARBA00023065"/>
    </source>
</evidence>
<dbReference type="Proteomes" id="UP000789396">
    <property type="component" value="Unassembled WGS sequence"/>
</dbReference>
<evidence type="ECO:0000313" key="18">
    <source>
        <dbReference type="EMBL" id="CAG8525919.1"/>
    </source>
</evidence>
<reference evidence="18" key="1">
    <citation type="submission" date="2021-06" db="EMBL/GenBank/DDBJ databases">
        <authorList>
            <person name="Kallberg Y."/>
            <person name="Tangrot J."/>
            <person name="Rosling A."/>
        </authorList>
    </citation>
    <scope>NUCLEOTIDE SEQUENCE</scope>
    <source>
        <strain evidence="18">IN212</strain>
    </source>
</reference>
<dbReference type="InterPro" id="IPR023299">
    <property type="entry name" value="ATPase_P-typ_cyto_dom_N"/>
</dbReference>
<dbReference type="PROSITE" id="PS01229">
    <property type="entry name" value="COF_2"/>
    <property type="match status" value="1"/>
</dbReference>
<dbReference type="SUPFAM" id="SSF81653">
    <property type="entry name" value="Calcium ATPase, transduction domain A"/>
    <property type="match status" value="1"/>
</dbReference>
<protein>
    <recommendedName>
        <fullName evidence="2">P-type Cu(+) transporter</fullName>
        <ecNumber evidence="2">7.2.2.8</ecNumber>
    </recommendedName>
    <alternativeName>
        <fullName evidence="15">Cu(2+)-ATPase</fullName>
    </alternativeName>
</protein>
<dbReference type="InterPro" id="IPR017969">
    <property type="entry name" value="Heavy-metal-associated_CS"/>
</dbReference>
<dbReference type="SUPFAM" id="SSF55008">
    <property type="entry name" value="HMA, heavy metal-associated domain"/>
    <property type="match status" value="3"/>
</dbReference>
<dbReference type="InterPro" id="IPR044492">
    <property type="entry name" value="P_typ_ATPase_HD_dom"/>
</dbReference>
<dbReference type="Pfam" id="PF00702">
    <property type="entry name" value="Hydrolase"/>
    <property type="match status" value="1"/>
</dbReference>
<keyword evidence="8" id="KW-0187">Copper transport</keyword>
<dbReference type="SFLD" id="SFLDS00003">
    <property type="entry name" value="Haloacid_Dehalogenase"/>
    <property type="match status" value="1"/>
</dbReference>
<accession>A0A9N9ACK8</accession>
<sequence>MQTAILPVRGMTCHSCVNSITSALKFSQGINSVVVSLENENATVEYDEELIKEQDIIQVIENCGFEVPILSNVNLISPIASEFAPFTNVTLKDSPYQESFPLKTIKNHTFDPDKIRVCQIHVRGMTCASCVNSIEKHLREVSGIQSIKVSLLAERAVVEYNTDIINDHKISEMINSIGFEASPIQPKREDKIEVQIFGMKTSSHVEEIKQELFKVPGILSVSIDFNTTIGVIQFDKERLGVRDIVDKIENIGDSGFSVLIYDNSQKTQLESLARTREITEWRRAFYQSLAFAIPVFLVSMVLPGFAWGSALVDVMLLPGIYSGDLISLILTIPVQFGIGKRFYITSYKALKHKSATMDVLIVLGTTSAFTFSCFAMFYALIVYPHDRPSSVFFDTSTMLITFVTFGRYLENMAKGKTSVALSKLMSLTPAVTTIFVKDPKTGDIIEEKKIPTELVQVGDMVKIVPGDKIPSDGIVISGQSTVDESMVTGEADPVTKRPGDLVIGGTVNELGTFDMEVTRLSTPTAVMVGTGVGAQNGILIKSGIALETGHKVKKVVFDKTGTLTKGQLDVVHYELMAENPELTKEIFFEIVGAAESSSEHPLGRSITNYGKKILYIETYNADVSDFESFSGLGIKCTVNLKTDRNNTNKKTDFTTPDIKTYDVLIGNERLLTQHNGIILPESVVTLKETQERLGHTTVLVSIDKELVGLIFLSDIIKPESKIAVGALRRMGIDVIMVTGDQLLTAQTIASQCGITEIHAGVSPKGKTQIIQSIQREGRGNIVAMVGDGINDSPALAAADLGIALCSGTDIAIEAADIVLMRPDMTDVVASIDLSRTIFKRIRLNFLWACLYNLLGIPFAMGIFLPWGYHLHPMLAGFAMACSSVSVVCSSLLLRWWTKPIWVDDGKGGVRRVKDDSGLINTIISTLKTGPTMPRGYRRLAVEDE</sequence>
<evidence type="ECO:0000313" key="19">
    <source>
        <dbReference type="Proteomes" id="UP000789396"/>
    </source>
</evidence>
<dbReference type="InterPro" id="IPR001757">
    <property type="entry name" value="P_typ_ATPase"/>
</dbReference>
<dbReference type="InterPro" id="IPR036163">
    <property type="entry name" value="HMA_dom_sf"/>
</dbReference>
<evidence type="ECO:0000256" key="8">
    <source>
        <dbReference type="ARBA" id="ARBA00022796"/>
    </source>
</evidence>
<keyword evidence="6" id="KW-0677">Repeat</keyword>
<dbReference type="AlphaFoldDB" id="A0A9N9ACK8"/>
<dbReference type="CDD" id="cd02094">
    <property type="entry name" value="P-type_ATPase_Cu-like"/>
    <property type="match status" value="1"/>
</dbReference>
<dbReference type="PANTHER" id="PTHR46594:SF4">
    <property type="entry name" value="P-TYPE CATION-TRANSPORTING ATPASE"/>
    <property type="match status" value="1"/>
</dbReference>
<evidence type="ECO:0000256" key="2">
    <source>
        <dbReference type="ARBA" id="ARBA00012517"/>
    </source>
</evidence>
<keyword evidence="7 16" id="KW-0547">Nucleotide-binding</keyword>
<keyword evidence="5 16" id="KW-0479">Metal-binding</keyword>
<dbReference type="GO" id="GO:0016020">
    <property type="term" value="C:membrane"/>
    <property type="evidence" value="ECO:0007669"/>
    <property type="project" value="UniProtKB-SubCell"/>
</dbReference>
<dbReference type="GO" id="GO:0016887">
    <property type="term" value="F:ATP hydrolysis activity"/>
    <property type="evidence" value="ECO:0007669"/>
    <property type="project" value="InterPro"/>
</dbReference>
<dbReference type="SFLD" id="SFLDF00027">
    <property type="entry name" value="p-type_atpase"/>
    <property type="match status" value="1"/>
</dbReference>
<dbReference type="InterPro" id="IPR008250">
    <property type="entry name" value="ATPase_P-typ_transduc_dom_A_sf"/>
</dbReference>
<keyword evidence="3" id="KW-0813">Transport</keyword>
<gene>
    <name evidence="18" type="ORF">RFULGI_LOCUS3569</name>
</gene>
<dbReference type="SUPFAM" id="SSF56784">
    <property type="entry name" value="HAD-like"/>
    <property type="match status" value="1"/>
</dbReference>
<comment type="similarity">
    <text evidence="16">Belongs to the cation transport ATPase (P-type) (TC 3.A.3) family. Type IB subfamily.</text>
</comment>
<keyword evidence="13" id="KW-0406">Ion transport</keyword>
<evidence type="ECO:0000256" key="5">
    <source>
        <dbReference type="ARBA" id="ARBA00022723"/>
    </source>
</evidence>
<dbReference type="PROSITE" id="PS01047">
    <property type="entry name" value="HMA_1"/>
    <property type="match status" value="2"/>
</dbReference>
<proteinExistence type="inferred from homology"/>
<keyword evidence="10" id="KW-1278">Translocase</keyword>
<dbReference type="InterPro" id="IPR027256">
    <property type="entry name" value="P-typ_ATPase_IB"/>
</dbReference>
<dbReference type="FunFam" id="3.40.50.1000:FF:000144">
    <property type="entry name" value="copper-transporting ATPase 1 isoform X2"/>
    <property type="match status" value="1"/>
</dbReference>
<dbReference type="FunFam" id="3.30.70.100:FF:000001">
    <property type="entry name" value="ATPase copper transporting beta"/>
    <property type="match status" value="1"/>
</dbReference>
<dbReference type="Gene3D" id="3.30.70.100">
    <property type="match status" value="3"/>
</dbReference>
<dbReference type="PROSITE" id="PS50846">
    <property type="entry name" value="HMA_2"/>
    <property type="match status" value="3"/>
</dbReference>
<feature type="transmembrane region" description="Helical" evidence="16">
    <location>
        <begin position="874"/>
        <end position="896"/>
    </location>
</feature>
<keyword evidence="11 16" id="KW-1133">Transmembrane helix</keyword>